<name>A0A941D1M7_9CAUL</name>
<organism evidence="3 4">
    <name type="scientific">Phenylobacterium glaciei</name>
    <dbReference type="NCBI Taxonomy" id="2803784"/>
    <lineage>
        <taxon>Bacteria</taxon>
        <taxon>Pseudomonadati</taxon>
        <taxon>Pseudomonadota</taxon>
        <taxon>Alphaproteobacteria</taxon>
        <taxon>Caulobacterales</taxon>
        <taxon>Caulobacteraceae</taxon>
        <taxon>Phenylobacterium</taxon>
    </lineage>
</organism>
<proteinExistence type="inferred from homology"/>
<evidence type="ECO:0000313" key="4">
    <source>
        <dbReference type="Proteomes" id="UP000622580"/>
    </source>
</evidence>
<dbReference type="PRINTS" id="PR00081">
    <property type="entry name" value="GDHRDH"/>
</dbReference>
<dbReference type="SUPFAM" id="SSF51735">
    <property type="entry name" value="NAD(P)-binding Rossmann-fold domains"/>
    <property type="match status" value="1"/>
</dbReference>
<comment type="caution">
    <text evidence="3">The sequence shown here is derived from an EMBL/GenBank/DDBJ whole genome shotgun (WGS) entry which is preliminary data.</text>
</comment>
<dbReference type="GO" id="GO:0016491">
    <property type="term" value="F:oxidoreductase activity"/>
    <property type="evidence" value="ECO:0007669"/>
    <property type="project" value="UniProtKB-KW"/>
</dbReference>
<sequence length="249" mass="26196">MTPASKSVLILGATSDIGRAIAGRYAAAGWSLILTARDVANLDRDIADLAVRHQAKARALAFDVLDLAGFPALVAAVGDTPDTVVSVIGELGDQDRAMSDPAFAANVMRANFEGPSVILALFATAMAVRGSGVIVGVSSVAGERGRASNFVYGSAKAGFTAFLSGLRQSLTARGLHVVTVKPGFVRTRMTDGMTLPAALTASADEVGAAVFAAAETRRTDILYVRWMWRFIMLIIKLIPETVFKRLQIG</sequence>
<accession>A0A941D1M7</accession>
<dbReference type="PANTHER" id="PTHR44196:SF1">
    <property type="entry name" value="DEHYDROGENASE_REDUCTASE SDR FAMILY MEMBER 7B"/>
    <property type="match status" value="1"/>
</dbReference>
<reference evidence="3" key="1">
    <citation type="submission" date="2021-04" db="EMBL/GenBank/DDBJ databases">
        <title>Draft genome assembly of strain Phenylobacterium sp. 20VBR1 using MiniION and Illumina platforms.</title>
        <authorList>
            <person name="Thomas F.A."/>
            <person name="Krishnan K.P."/>
            <person name="Sinha R.K."/>
        </authorList>
    </citation>
    <scope>NUCLEOTIDE SEQUENCE</scope>
    <source>
        <strain evidence="3">20VBR1</strain>
    </source>
</reference>
<dbReference type="Pfam" id="PF00106">
    <property type="entry name" value="adh_short"/>
    <property type="match status" value="1"/>
</dbReference>
<dbReference type="RefSeq" id="WP_215339474.1">
    <property type="nucleotide sequence ID" value="NZ_JAGSGD010000001.1"/>
</dbReference>
<dbReference type="NCBIfam" id="NF005489">
    <property type="entry name" value="PRK07102.1"/>
    <property type="match status" value="1"/>
</dbReference>
<dbReference type="GO" id="GO:0016020">
    <property type="term" value="C:membrane"/>
    <property type="evidence" value="ECO:0007669"/>
    <property type="project" value="TreeGrafter"/>
</dbReference>
<dbReference type="AlphaFoldDB" id="A0A941D1M7"/>
<gene>
    <name evidence="3" type="ORF">JKL49_07405</name>
</gene>
<dbReference type="Proteomes" id="UP000622580">
    <property type="component" value="Unassembled WGS sequence"/>
</dbReference>
<dbReference type="Gene3D" id="3.40.50.720">
    <property type="entry name" value="NAD(P)-binding Rossmann-like Domain"/>
    <property type="match status" value="1"/>
</dbReference>
<dbReference type="InterPro" id="IPR002347">
    <property type="entry name" value="SDR_fam"/>
</dbReference>
<protein>
    <submittedName>
        <fullName evidence="3">SDR family oxidoreductase</fullName>
    </submittedName>
</protein>
<comment type="similarity">
    <text evidence="1">Belongs to the short-chain dehydrogenases/reductases (SDR) family.</text>
</comment>
<dbReference type="InterPro" id="IPR036291">
    <property type="entry name" value="NAD(P)-bd_dom_sf"/>
</dbReference>
<evidence type="ECO:0000256" key="1">
    <source>
        <dbReference type="ARBA" id="ARBA00006484"/>
    </source>
</evidence>
<keyword evidence="2" id="KW-0560">Oxidoreductase</keyword>
<dbReference type="PANTHER" id="PTHR44196">
    <property type="entry name" value="DEHYDROGENASE/REDUCTASE SDR FAMILY MEMBER 7B"/>
    <property type="match status" value="1"/>
</dbReference>
<dbReference type="CDD" id="cd05233">
    <property type="entry name" value="SDR_c"/>
    <property type="match status" value="1"/>
</dbReference>
<evidence type="ECO:0000256" key="2">
    <source>
        <dbReference type="ARBA" id="ARBA00023002"/>
    </source>
</evidence>
<dbReference type="EMBL" id="JAGSGD010000001">
    <property type="protein sequence ID" value="MBR7619213.1"/>
    <property type="molecule type" value="Genomic_DNA"/>
</dbReference>
<keyword evidence="4" id="KW-1185">Reference proteome</keyword>
<evidence type="ECO:0000313" key="3">
    <source>
        <dbReference type="EMBL" id="MBR7619213.1"/>
    </source>
</evidence>